<accession>L1JU02</accession>
<reference evidence="4" key="2">
    <citation type="submission" date="2012-11" db="EMBL/GenBank/DDBJ databases">
        <authorList>
            <person name="Kuo A."/>
            <person name="Curtis B.A."/>
            <person name="Tanifuji G."/>
            <person name="Burki F."/>
            <person name="Gruber A."/>
            <person name="Irimia M."/>
            <person name="Maruyama S."/>
            <person name="Arias M.C."/>
            <person name="Ball S.G."/>
            <person name="Gile G.H."/>
            <person name="Hirakawa Y."/>
            <person name="Hopkins J.F."/>
            <person name="Rensing S.A."/>
            <person name="Schmutz J."/>
            <person name="Symeonidi A."/>
            <person name="Elias M."/>
            <person name="Eveleigh R.J."/>
            <person name="Herman E.K."/>
            <person name="Klute M.J."/>
            <person name="Nakayama T."/>
            <person name="Obornik M."/>
            <person name="Reyes-Prieto A."/>
            <person name="Armbrust E.V."/>
            <person name="Aves S.J."/>
            <person name="Beiko R.G."/>
            <person name="Coutinho P."/>
            <person name="Dacks J.B."/>
            <person name="Durnford D.G."/>
            <person name="Fast N.M."/>
            <person name="Green B.R."/>
            <person name="Grisdale C."/>
            <person name="Hempe F."/>
            <person name="Henrissat B."/>
            <person name="Hoppner M.P."/>
            <person name="Ishida K.-I."/>
            <person name="Kim E."/>
            <person name="Koreny L."/>
            <person name="Kroth P.G."/>
            <person name="Liu Y."/>
            <person name="Malik S.-B."/>
            <person name="Maier U.G."/>
            <person name="McRose D."/>
            <person name="Mock T."/>
            <person name="Neilson J.A."/>
            <person name="Onodera N.T."/>
            <person name="Poole A.M."/>
            <person name="Pritham E.J."/>
            <person name="Richards T.A."/>
            <person name="Rocap G."/>
            <person name="Roy S.W."/>
            <person name="Sarai C."/>
            <person name="Schaack S."/>
            <person name="Shirato S."/>
            <person name="Slamovits C.H."/>
            <person name="Spencer D.F."/>
            <person name="Suzuki S."/>
            <person name="Worden A.Z."/>
            <person name="Zauner S."/>
            <person name="Barry K."/>
            <person name="Bell C."/>
            <person name="Bharti A.K."/>
            <person name="Crow J.A."/>
            <person name="Grimwood J."/>
            <person name="Kramer R."/>
            <person name="Lindquist E."/>
            <person name="Lucas S."/>
            <person name="Salamov A."/>
            <person name="McFadden G.I."/>
            <person name="Lane C.E."/>
            <person name="Keeling P.J."/>
            <person name="Gray M.W."/>
            <person name="Grigoriev I.V."/>
            <person name="Archibald J.M."/>
        </authorList>
    </citation>
    <scope>NUCLEOTIDE SEQUENCE</scope>
    <source>
        <strain evidence="4">CCMP2712</strain>
    </source>
</reference>
<feature type="region of interest" description="Disordered" evidence="1">
    <location>
        <begin position="1"/>
        <end position="25"/>
    </location>
</feature>
<protein>
    <submittedName>
        <fullName evidence="2 3">Uncharacterized protein</fullName>
    </submittedName>
</protein>
<name>L1JU02_GUITC</name>
<dbReference type="GeneID" id="17308252"/>
<dbReference type="EMBL" id="JH992975">
    <property type="protein sequence ID" value="EKX51568.1"/>
    <property type="molecule type" value="Genomic_DNA"/>
</dbReference>
<sequence length="342" mass="37659">MPQPVSLAQLSSTASPASTTSASTYSPSIPLMQAVLSPEQPRATYTSPLTADSYTSPSKFRTDVLAGVATSPASYGAGVYGQVYSYSPVSTSSAALVHSLKPLDNSVRSVTSPAKVMQVAETMEVQQQVPKVEYETRMIVVPTLVPVPKTIMETKMVEIQVPKVVRSTEMVQSTRYISIPRPVFEEKRYIVRRPKIVEIEEDVVTIQQAFETRTTFVPRTQYATQYTSTVIPSGYNYRYSDASDVSTRMSGMNYTSYTSGGYVPDATQTSYASNYVPGSYSYRYSDASDASSRLYGLNLMSYTSSGYNMDNNTSTSSFSYRPAYTYGNTNNSLYSSLPESRR</sequence>
<reference evidence="3" key="3">
    <citation type="submission" date="2016-03" db="UniProtKB">
        <authorList>
            <consortium name="EnsemblProtists"/>
        </authorList>
    </citation>
    <scope>IDENTIFICATION</scope>
</reference>
<reference evidence="2 4" key="1">
    <citation type="journal article" date="2012" name="Nature">
        <title>Algal genomes reveal evolutionary mosaicism and the fate of nucleomorphs.</title>
        <authorList>
            <consortium name="DOE Joint Genome Institute"/>
            <person name="Curtis B.A."/>
            <person name="Tanifuji G."/>
            <person name="Burki F."/>
            <person name="Gruber A."/>
            <person name="Irimia M."/>
            <person name="Maruyama S."/>
            <person name="Arias M.C."/>
            <person name="Ball S.G."/>
            <person name="Gile G.H."/>
            <person name="Hirakawa Y."/>
            <person name="Hopkins J.F."/>
            <person name="Kuo A."/>
            <person name="Rensing S.A."/>
            <person name="Schmutz J."/>
            <person name="Symeonidi A."/>
            <person name="Elias M."/>
            <person name="Eveleigh R.J."/>
            <person name="Herman E.K."/>
            <person name="Klute M.J."/>
            <person name="Nakayama T."/>
            <person name="Obornik M."/>
            <person name="Reyes-Prieto A."/>
            <person name="Armbrust E.V."/>
            <person name="Aves S.J."/>
            <person name="Beiko R.G."/>
            <person name="Coutinho P."/>
            <person name="Dacks J.B."/>
            <person name="Durnford D.G."/>
            <person name="Fast N.M."/>
            <person name="Green B.R."/>
            <person name="Grisdale C.J."/>
            <person name="Hempel F."/>
            <person name="Henrissat B."/>
            <person name="Hoppner M.P."/>
            <person name="Ishida K."/>
            <person name="Kim E."/>
            <person name="Koreny L."/>
            <person name="Kroth P.G."/>
            <person name="Liu Y."/>
            <person name="Malik S.B."/>
            <person name="Maier U.G."/>
            <person name="McRose D."/>
            <person name="Mock T."/>
            <person name="Neilson J.A."/>
            <person name="Onodera N.T."/>
            <person name="Poole A.M."/>
            <person name="Pritham E.J."/>
            <person name="Richards T.A."/>
            <person name="Rocap G."/>
            <person name="Roy S.W."/>
            <person name="Sarai C."/>
            <person name="Schaack S."/>
            <person name="Shirato S."/>
            <person name="Slamovits C.H."/>
            <person name="Spencer D.F."/>
            <person name="Suzuki S."/>
            <person name="Worden A.Z."/>
            <person name="Zauner S."/>
            <person name="Barry K."/>
            <person name="Bell C."/>
            <person name="Bharti A.K."/>
            <person name="Crow J.A."/>
            <person name="Grimwood J."/>
            <person name="Kramer R."/>
            <person name="Lindquist E."/>
            <person name="Lucas S."/>
            <person name="Salamov A."/>
            <person name="McFadden G.I."/>
            <person name="Lane C.E."/>
            <person name="Keeling P.J."/>
            <person name="Gray M.W."/>
            <person name="Grigoriev I.V."/>
            <person name="Archibald J.M."/>
        </authorList>
    </citation>
    <scope>NUCLEOTIDE SEQUENCE</scope>
    <source>
        <strain evidence="2 4">CCMP2712</strain>
    </source>
</reference>
<dbReference type="RefSeq" id="XP_005838548.1">
    <property type="nucleotide sequence ID" value="XM_005838491.1"/>
</dbReference>
<keyword evidence="4" id="KW-1185">Reference proteome</keyword>
<evidence type="ECO:0000313" key="4">
    <source>
        <dbReference type="Proteomes" id="UP000011087"/>
    </source>
</evidence>
<dbReference type="HOGENOM" id="CLU_812459_0_0_1"/>
<dbReference type="Proteomes" id="UP000011087">
    <property type="component" value="Unassembled WGS sequence"/>
</dbReference>
<gene>
    <name evidence="2" type="ORF">GUITHDRAFT_102831</name>
</gene>
<organism evidence="2">
    <name type="scientific">Guillardia theta (strain CCMP2712)</name>
    <name type="common">Cryptophyte</name>
    <dbReference type="NCBI Taxonomy" id="905079"/>
    <lineage>
        <taxon>Eukaryota</taxon>
        <taxon>Cryptophyceae</taxon>
        <taxon>Pyrenomonadales</taxon>
        <taxon>Geminigeraceae</taxon>
        <taxon>Guillardia</taxon>
    </lineage>
</organism>
<dbReference type="PaxDb" id="55529-EKX51568"/>
<proteinExistence type="predicted"/>
<dbReference type="EnsemblProtists" id="EKX51568">
    <property type="protein sequence ID" value="EKX51568"/>
    <property type="gene ID" value="GUITHDRAFT_102831"/>
</dbReference>
<evidence type="ECO:0000313" key="3">
    <source>
        <dbReference type="EnsemblProtists" id="EKX51568"/>
    </source>
</evidence>
<dbReference type="AlphaFoldDB" id="L1JU02"/>
<evidence type="ECO:0000256" key="1">
    <source>
        <dbReference type="SAM" id="MobiDB-lite"/>
    </source>
</evidence>
<dbReference type="KEGG" id="gtt:GUITHDRAFT_102831"/>
<evidence type="ECO:0000313" key="2">
    <source>
        <dbReference type="EMBL" id="EKX51568.1"/>
    </source>
</evidence>